<dbReference type="InterPro" id="IPR036020">
    <property type="entry name" value="WW_dom_sf"/>
</dbReference>
<feature type="domain" description="WW" evidence="4">
    <location>
        <begin position="198"/>
        <end position="231"/>
    </location>
</feature>
<dbReference type="PROSITE" id="PS50020">
    <property type="entry name" value="WW_DOMAIN_2"/>
    <property type="match status" value="2"/>
</dbReference>
<dbReference type="AlphaFoldDB" id="A0A7R9KZM1"/>
<evidence type="ECO:0000256" key="3">
    <source>
        <dbReference type="SAM" id="MobiDB-lite"/>
    </source>
</evidence>
<feature type="domain" description="SARAH" evidence="5">
    <location>
        <begin position="290"/>
        <end position="337"/>
    </location>
</feature>
<organism evidence="6">
    <name type="scientific">Medioppia subpectinata</name>
    <dbReference type="NCBI Taxonomy" id="1979941"/>
    <lineage>
        <taxon>Eukaryota</taxon>
        <taxon>Metazoa</taxon>
        <taxon>Ecdysozoa</taxon>
        <taxon>Arthropoda</taxon>
        <taxon>Chelicerata</taxon>
        <taxon>Arachnida</taxon>
        <taxon>Acari</taxon>
        <taxon>Acariformes</taxon>
        <taxon>Sarcoptiformes</taxon>
        <taxon>Oribatida</taxon>
        <taxon>Brachypylina</taxon>
        <taxon>Oppioidea</taxon>
        <taxon>Oppiidae</taxon>
        <taxon>Medioppia</taxon>
    </lineage>
</organism>
<dbReference type="EMBL" id="CAJPIZ010010936">
    <property type="protein sequence ID" value="CAG2112839.1"/>
    <property type="molecule type" value="Genomic_DNA"/>
</dbReference>
<dbReference type="GO" id="GO:0005829">
    <property type="term" value="C:cytosol"/>
    <property type="evidence" value="ECO:0007669"/>
    <property type="project" value="TreeGrafter"/>
</dbReference>
<dbReference type="GO" id="GO:0060090">
    <property type="term" value="F:molecular adaptor activity"/>
    <property type="evidence" value="ECO:0007669"/>
    <property type="project" value="InterPro"/>
</dbReference>
<dbReference type="Gene3D" id="2.20.70.10">
    <property type="match status" value="2"/>
</dbReference>
<dbReference type="InterPro" id="IPR030030">
    <property type="entry name" value="Sav"/>
</dbReference>
<dbReference type="FunFam" id="2.20.70.10:FF:000035">
    <property type="entry name" value="Salvador homolog 1 (Drosophila)"/>
    <property type="match status" value="1"/>
</dbReference>
<protein>
    <submittedName>
        <fullName evidence="6">Uncharacterized protein</fullName>
    </submittedName>
</protein>
<dbReference type="Pfam" id="PF00397">
    <property type="entry name" value="WW"/>
    <property type="match status" value="2"/>
</dbReference>
<evidence type="ECO:0000259" key="5">
    <source>
        <dbReference type="PROSITE" id="PS50951"/>
    </source>
</evidence>
<dbReference type="GO" id="GO:0043065">
    <property type="term" value="P:positive regulation of apoptotic process"/>
    <property type="evidence" value="ECO:0007669"/>
    <property type="project" value="TreeGrafter"/>
</dbReference>
<dbReference type="OrthoDB" id="5339429at2759"/>
<keyword evidence="1" id="KW-0597">Phosphoprotein</keyword>
<keyword evidence="7" id="KW-1185">Reference proteome</keyword>
<dbReference type="PROSITE" id="PS50951">
    <property type="entry name" value="SARAH"/>
    <property type="match status" value="1"/>
</dbReference>
<evidence type="ECO:0000256" key="1">
    <source>
        <dbReference type="ARBA" id="ARBA00022553"/>
    </source>
</evidence>
<evidence type="ECO:0000313" key="6">
    <source>
        <dbReference type="EMBL" id="CAD7632409.1"/>
    </source>
</evidence>
<gene>
    <name evidence="6" type="ORF">OSB1V03_LOCUS12812</name>
</gene>
<dbReference type="PANTHER" id="PTHR47522:SF2">
    <property type="entry name" value="PROTEIN SALVADOR HOMOLOG 1"/>
    <property type="match status" value="1"/>
</dbReference>
<dbReference type="PANTHER" id="PTHR47522">
    <property type="entry name" value="SALVADOR FAMILY WW DOMAIN-CONTAINING PROTEIN 1"/>
    <property type="match status" value="1"/>
</dbReference>
<reference evidence="6" key="1">
    <citation type="submission" date="2020-11" db="EMBL/GenBank/DDBJ databases">
        <authorList>
            <person name="Tran Van P."/>
        </authorList>
    </citation>
    <scope>NUCLEOTIDE SEQUENCE</scope>
</reference>
<proteinExistence type="predicted"/>
<keyword evidence="2" id="KW-0677">Repeat</keyword>
<dbReference type="GO" id="GO:0035329">
    <property type="term" value="P:hippo signaling"/>
    <property type="evidence" value="ECO:0007669"/>
    <property type="project" value="InterPro"/>
</dbReference>
<dbReference type="InterPro" id="IPR001202">
    <property type="entry name" value="WW_dom"/>
</dbReference>
<dbReference type="CDD" id="cd21433">
    <property type="entry name" value="SARAH_Sav"/>
    <property type="match status" value="1"/>
</dbReference>
<feature type="domain" description="WW" evidence="4">
    <location>
        <begin position="163"/>
        <end position="196"/>
    </location>
</feature>
<dbReference type="GO" id="GO:0008285">
    <property type="term" value="P:negative regulation of cell population proliferation"/>
    <property type="evidence" value="ECO:0007669"/>
    <property type="project" value="TreeGrafter"/>
</dbReference>
<sequence>MLRKKENKSRNSDGISGKYIKKENPPEIPSIDCLTATSGHSLAKTLTQKCAKSANHSLNHHSFARTAPVANHVTRDSQHSLNHVTNAASITSTPSSSTSSLATANQWPESHVQWRGEKAWISVPTLPTERPLPVDSQIRSMTCLTSTSRDSQHSIYSNVADAPPLPSGWTVDFTLRGRKYFVDHNTKTTHWSHPLESEGLPSGWERIESAAHGVYYVNHITRVTQLEHPCAPQYALRSPPRPPTLQELPVPPQPSQFAQSHIVPANPYLTEEIPQWLYIYANAPPEHDHKLKWELFRVSELDCFQAMLNRLHRKDMEDLVMSFEQTRRALQREIDKRL</sequence>
<evidence type="ECO:0000313" key="7">
    <source>
        <dbReference type="Proteomes" id="UP000759131"/>
    </source>
</evidence>
<feature type="region of interest" description="Disordered" evidence="3">
    <location>
        <begin position="1"/>
        <end position="27"/>
    </location>
</feature>
<evidence type="ECO:0000256" key="2">
    <source>
        <dbReference type="ARBA" id="ARBA00022737"/>
    </source>
</evidence>
<dbReference type="EMBL" id="OC865511">
    <property type="protein sequence ID" value="CAD7632409.1"/>
    <property type="molecule type" value="Genomic_DNA"/>
</dbReference>
<name>A0A7R9KZM1_9ACAR</name>
<dbReference type="SMART" id="SM00456">
    <property type="entry name" value="WW"/>
    <property type="match status" value="2"/>
</dbReference>
<dbReference type="SUPFAM" id="SSF51045">
    <property type="entry name" value="WW domain"/>
    <property type="match status" value="2"/>
</dbReference>
<accession>A0A7R9KZM1</accession>
<dbReference type="Proteomes" id="UP000759131">
    <property type="component" value="Unassembled WGS sequence"/>
</dbReference>
<evidence type="ECO:0000259" key="4">
    <source>
        <dbReference type="PROSITE" id="PS50020"/>
    </source>
</evidence>
<dbReference type="GO" id="GO:0006915">
    <property type="term" value="P:apoptotic process"/>
    <property type="evidence" value="ECO:0007669"/>
    <property type="project" value="InterPro"/>
</dbReference>
<dbReference type="CDD" id="cd00201">
    <property type="entry name" value="WW"/>
    <property type="match status" value="2"/>
</dbReference>
<dbReference type="InterPro" id="IPR011524">
    <property type="entry name" value="SARAH_dom"/>
</dbReference>